<accession>A0A085LQA1</accession>
<name>A0A085LQA1_9BILA</name>
<dbReference type="AlphaFoldDB" id="A0A085LQA1"/>
<sequence>MTVVLVCRTPFEQFLTECGAKYEYTWRAGIQQPLRTGQPWDKKLRGVNDVMTVVPACRIPFEQFLTECGAKYVYTWRFGIQQLSFASLLLINTRVPKEIPTGYGPNTVPLRQ</sequence>
<dbReference type="Proteomes" id="UP000030764">
    <property type="component" value="Unassembled WGS sequence"/>
</dbReference>
<evidence type="ECO:0000313" key="1">
    <source>
        <dbReference type="EMBL" id="KFD47147.1"/>
    </source>
</evidence>
<gene>
    <name evidence="1" type="ORF">M513_11956</name>
</gene>
<protein>
    <submittedName>
        <fullName evidence="1">Uncharacterized protein</fullName>
    </submittedName>
</protein>
<proteinExistence type="predicted"/>
<reference evidence="1 2" key="1">
    <citation type="journal article" date="2014" name="Nat. Genet.">
        <title>Genome and transcriptome of the porcine whipworm Trichuris suis.</title>
        <authorList>
            <person name="Jex A.R."/>
            <person name="Nejsum P."/>
            <person name="Schwarz E.M."/>
            <person name="Hu L."/>
            <person name="Young N.D."/>
            <person name="Hall R.S."/>
            <person name="Korhonen P.K."/>
            <person name="Liao S."/>
            <person name="Thamsborg S."/>
            <person name="Xia J."/>
            <person name="Xu P."/>
            <person name="Wang S."/>
            <person name="Scheerlinck J.P."/>
            <person name="Hofmann A."/>
            <person name="Sternberg P.W."/>
            <person name="Wang J."/>
            <person name="Gasser R.B."/>
        </authorList>
    </citation>
    <scope>NUCLEOTIDE SEQUENCE [LARGE SCALE GENOMIC DNA]</scope>
    <source>
        <strain evidence="1">DCEP-RM93M</strain>
    </source>
</reference>
<keyword evidence="2" id="KW-1185">Reference proteome</keyword>
<evidence type="ECO:0000313" key="2">
    <source>
        <dbReference type="Proteomes" id="UP000030764"/>
    </source>
</evidence>
<feature type="non-terminal residue" evidence="1">
    <location>
        <position position="112"/>
    </location>
</feature>
<organism evidence="1 2">
    <name type="scientific">Trichuris suis</name>
    <name type="common">pig whipworm</name>
    <dbReference type="NCBI Taxonomy" id="68888"/>
    <lineage>
        <taxon>Eukaryota</taxon>
        <taxon>Metazoa</taxon>
        <taxon>Ecdysozoa</taxon>
        <taxon>Nematoda</taxon>
        <taxon>Enoplea</taxon>
        <taxon>Dorylaimia</taxon>
        <taxon>Trichinellida</taxon>
        <taxon>Trichuridae</taxon>
        <taxon>Trichuris</taxon>
    </lineage>
</organism>
<dbReference type="EMBL" id="KL363338">
    <property type="protein sequence ID" value="KFD47147.1"/>
    <property type="molecule type" value="Genomic_DNA"/>
</dbReference>